<protein>
    <recommendedName>
        <fullName evidence="7">TonB-dependent transporter Oar-like beta-barrel domain-containing protein</fullName>
    </recommendedName>
</protein>
<sequence>MKISRWMLRGALIATFCAVTGLQGYGQSAVDGAIGGTVEDASGSAISGAVVVVRSNKTNAEQNIKADDSGVFRAIHLQPATYTVTITAPGFQSYRSGEVIVEVGLLTDISPKLPLGKASETIEVTSEAPALNTTSPDFSGVIDQKQLQDLPVNNYRWSAYALLTPGVVADSSGFGLLSFRGQSTLLNNVTIDGADDNQAYFSEERGRTRAGYSTAKASIQEFQVNTSNYTVEYGRSAGGVVNSITKSGGNQFHGEAYFYDRDAEWGAANAFTTKTEQLVPNGPFTSVNFKPTDRRKQWGGAVGGPIFRDKLFFFFAADRFQRNFPAVAAASNPTSFFATPDAALPAGQVCGGKGATAPSTIDAAACTLQTNLKLASYGAAATDYVNGLSGLNTLLGNVPRAGDQTIFFPKVDWQINGKNHASFEVNRLRWISPAGIQTGATVFDGSHSFGNDYVRDTFGIAKLDTVITNNISNEVRYQYGRDFEFEFAQDPSTYETSNLVGPTSGGYTNPFGGLPPSVAITNGFTFGTQTFLQRAALPDERRNQVADTVNWNRGNHSIKFGGDYIHTYDLINNLFAQYGGYSYSTLTNYLTDLYLSQNPATVPQAHNYSSYTQGFGIPGLNFTTGDYGFFLQDEWKLNPRLSLTGGIRYEYEQLPSPVSNLIVSSIPQTGSLPSNKSNIGPRVGFAYDVFGSGKTILRGGYGEFFARVINSTIYNALINTGSLNGQPSFSYTSTAAGAPVFPEVIPALVNTGTPPNSTFFDKNFKLPEIHQADLTVEQDLGWNTVLSVTWLGSFGRRLPSFVDLNLPAPTRVTYTVVDTSGKGPLPNGSTFTSNFFAKSTVSSKICPSQRTDCNFGSKTNIFSGVNSNYQGLVGQISHRLTHNLQFSANYTWSHALDYGENNQTGTSANALVDPTNLRGEYGNSNQNVPNRFVLTAVATSPWRFTGWKSYLLNDYEVSPNFSAQSGLPYSLATSGTLSTGLINGAQLNAVGSGVNGSGGTGTGNGNFRLPGFERNGLRLPSTNVLDLRLSKRFTVAERLKLELLGESFNILNRQNVTSVNTTGYFIGTTTNAAKQVTGNLLTFNTSSANSALPLFGSVTNSNASGFTYTPRQVQLSVRAQF</sequence>
<evidence type="ECO:0000256" key="4">
    <source>
        <dbReference type="ARBA" id="ARBA00022692"/>
    </source>
</evidence>
<evidence type="ECO:0000256" key="1">
    <source>
        <dbReference type="ARBA" id="ARBA00004571"/>
    </source>
</evidence>
<dbReference type="InterPro" id="IPR039426">
    <property type="entry name" value="TonB-dep_rcpt-like"/>
</dbReference>
<dbReference type="GO" id="GO:0009279">
    <property type="term" value="C:cell outer membrane"/>
    <property type="evidence" value="ECO:0007669"/>
    <property type="project" value="UniProtKB-SubCell"/>
</dbReference>
<dbReference type="Pfam" id="PF13620">
    <property type="entry name" value="CarboxypepD_reg"/>
    <property type="match status" value="1"/>
</dbReference>
<dbReference type="Proteomes" id="UP000569092">
    <property type="component" value="Unassembled WGS sequence"/>
</dbReference>
<dbReference type="AlphaFoldDB" id="A0A7W8JB31"/>
<accession>A0A7W8JB31</accession>
<dbReference type="PANTHER" id="PTHR30069:SF46">
    <property type="entry name" value="OAR PROTEIN"/>
    <property type="match status" value="1"/>
</dbReference>
<organism evidence="8 9">
    <name type="scientific">Tunturiibacter lichenicola</name>
    <dbReference type="NCBI Taxonomy" id="2051959"/>
    <lineage>
        <taxon>Bacteria</taxon>
        <taxon>Pseudomonadati</taxon>
        <taxon>Acidobacteriota</taxon>
        <taxon>Terriglobia</taxon>
        <taxon>Terriglobales</taxon>
        <taxon>Acidobacteriaceae</taxon>
        <taxon>Tunturiibacter</taxon>
    </lineage>
</organism>
<comment type="caution">
    <text evidence="8">The sequence shown here is derived from an EMBL/GenBank/DDBJ whole genome shotgun (WGS) entry which is preliminary data.</text>
</comment>
<comment type="subcellular location">
    <subcellularLocation>
        <location evidence="1">Cell outer membrane</location>
        <topology evidence="1">Multi-pass membrane protein</topology>
    </subcellularLocation>
</comment>
<dbReference type="SUPFAM" id="SSF49464">
    <property type="entry name" value="Carboxypeptidase regulatory domain-like"/>
    <property type="match status" value="1"/>
</dbReference>
<evidence type="ECO:0000256" key="6">
    <source>
        <dbReference type="ARBA" id="ARBA00023237"/>
    </source>
</evidence>
<dbReference type="PANTHER" id="PTHR30069">
    <property type="entry name" value="TONB-DEPENDENT OUTER MEMBRANE RECEPTOR"/>
    <property type="match status" value="1"/>
</dbReference>
<name>A0A7W8JB31_9BACT</name>
<dbReference type="Gene3D" id="2.60.40.1120">
    <property type="entry name" value="Carboxypeptidase-like, regulatory domain"/>
    <property type="match status" value="1"/>
</dbReference>
<keyword evidence="2" id="KW-0813">Transport</keyword>
<evidence type="ECO:0000256" key="5">
    <source>
        <dbReference type="ARBA" id="ARBA00023136"/>
    </source>
</evidence>
<keyword evidence="5" id="KW-0472">Membrane</keyword>
<feature type="domain" description="TonB-dependent transporter Oar-like beta-barrel" evidence="7">
    <location>
        <begin position="244"/>
        <end position="1114"/>
    </location>
</feature>
<dbReference type="Pfam" id="PF25183">
    <property type="entry name" value="OMP_b-brl_4"/>
    <property type="match status" value="1"/>
</dbReference>
<dbReference type="InterPro" id="IPR057601">
    <property type="entry name" value="Oar-like_b-barrel"/>
</dbReference>
<evidence type="ECO:0000256" key="2">
    <source>
        <dbReference type="ARBA" id="ARBA00022448"/>
    </source>
</evidence>
<dbReference type="SUPFAM" id="SSF56935">
    <property type="entry name" value="Porins"/>
    <property type="match status" value="1"/>
</dbReference>
<keyword evidence="4" id="KW-0812">Transmembrane</keyword>
<dbReference type="InterPro" id="IPR036942">
    <property type="entry name" value="Beta-barrel_TonB_sf"/>
</dbReference>
<evidence type="ECO:0000259" key="7">
    <source>
        <dbReference type="Pfam" id="PF25183"/>
    </source>
</evidence>
<dbReference type="GO" id="GO:0044718">
    <property type="term" value="P:siderophore transmembrane transport"/>
    <property type="evidence" value="ECO:0007669"/>
    <property type="project" value="TreeGrafter"/>
</dbReference>
<keyword evidence="3" id="KW-1134">Transmembrane beta strand</keyword>
<dbReference type="EMBL" id="JACHDZ010000004">
    <property type="protein sequence ID" value="MBB5344781.1"/>
    <property type="molecule type" value="Genomic_DNA"/>
</dbReference>
<proteinExistence type="predicted"/>
<evidence type="ECO:0000313" key="9">
    <source>
        <dbReference type="Proteomes" id="UP000569092"/>
    </source>
</evidence>
<reference evidence="8 9" key="1">
    <citation type="submission" date="2020-08" db="EMBL/GenBank/DDBJ databases">
        <title>Genomic Encyclopedia of Type Strains, Phase IV (KMG-V): Genome sequencing to study the core and pangenomes of soil and plant-associated prokaryotes.</title>
        <authorList>
            <person name="Whitman W."/>
        </authorList>
    </citation>
    <scope>NUCLEOTIDE SEQUENCE [LARGE SCALE GENOMIC DNA]</scope>
    <source>
        <strain evidence="8 9">M8US30</strain>
    </source>
</reference>
<dbReference type="Gene3D" id="2.40.170.20">
    <property type="entry name" value="TonB-dependent receptor, beta-barrel domain"/>
    <property type="match status" value="1"/>
</dbReference>
<dbReference type="GO" id="GO:0015344">
    <property type="term" value="F:siderophore uptake transmembrane transporter activity"/>
    <property type="evidence" value="ECO:0007669"/>
    <property type="project" value="TreeGrafter"/>
</dbReference>
<evidence type="ECO:0000313" key="8">
    <source>
        <dbReference type="EMBL" id="MBB5344781.1"/>
    </source>
</evidence>
<dbReference type="InterPro" id="IPR008969">
    <property type="entry name" value="CarboxyPept-like_regulatory"/>
</dbReference>
<evidence type="ECO:0000256" key="3">
    <source>
        <dbReference type="ARBA" id="ARBA00022452"/>
    </source>
</evidence>
<gene>
    <name evidence="8" type="ORF">HDF10_002767</name>
</gene>
<keyword evidence="6" id="KW-0998">Cell outer membrane</keyword>